<protein>
    <submittedName>
        <fullName evidence="1">Winged helix DNA-binding domain-containing protein</fullName>
    </submittedName>
</protein>
<dbReference type="EMBL" id="JAGFBM010000003">
    <property type="protein sequence ID" value="MBO3084382.1"/>
    <property type="molecule type" value="Genomic_DNA"/>
</dbReference>
<reference evidence="1 2" key="1">
    <citation type="submission" date="2021-03" db="EMBL/GenBank/DDBJ databases">
        <title>novel species in genus Cellulomonas.</title>
        <authorList>
            <person name="Zhang G."/>
        </authorList>
    </citation>
    <scope>NUCLEOTIDE SEQUENCE [LARGE SCALE GENOMIC DNA]</scope>
    <source>
        <strain evidence="2">zg-ZUI188</strain>
    </source>
</reference>
<name>A0ABS3SF66_9CELL</name>
<keyword evidence="1" id="KW-0238">DNA-binding</keyword>
<dbReference type="PANTHER" id="PTHR38479">
    <property type="entry name" value="LMO0824 PROTEIN"/>
    <property type="match status" value="1"/>
</dbReference>
<dbReference type="Pfam" id="PF06224">
    <property type="entry name" value="AlkZ-like"/>
    <property type="match status" value="1"/>
</dbReference>
<dbReference type="Proteomes" id="UP000678317">
    <property type="component" value="Unassembled WGS sequence"/>
</dbReference>
<dbReference type="RefSeq" id="WP_208289163.1">
    <property type="nucleotide sequence ID" value="NZ_CP074404.1"/>
</dbReference>
<evidence type="ECO:0000313" key="2">
    <source>
        <dbReference type="Proteomes" id="UP000678317"/>
    </source>
</evidence>
<proteinExistence type="predicted"/>
<gene>
    <name evidence="1" type="ORF">J4035_06990</name>
</gene>
<organism evidence="1 2">
    <name type="scientific">Cellulomonas fengjieae</name>
    <dbReference type="NCBI Taxonomy" id="2819978"/>
    <lineage>
        <taxon>Bacteria</taxon>
        <taxon>Bacillati</taxon>
        <taxon>Actinomycetota</taxon>
        <taxon>Actinomycetes</taxon>
        <taxon>Micrococcales</taxon>
        <taxon>Cellulomonadaceae</taxon>
        <taxon>Cellulomonas</taxon>
    </lineage>
</organism>
<dbReference type="PANTHER" id="PTHR38479:SF2">
    <property type="entry name" value="WINGED HELIX DNA-BINDING DOMAIN-CONTAINING PROTEIN"/>
    <property type="match status" value="1"/>
</dbReference>
<accession>A0ABS3SF66</accession>
<dbReference type="GO" id="GO:0003677">
    <property type="term" value="F:DNA binding"/>
    <property type="evidence" value="ECO:0007669"/>
    <property type="project" value="UniProtKB-KW"/>
</dbReference>
<dbReference type="InterPro" id="IPR009351">
    <property type="entry name" value="AlkZ-like"/>
</dbReference>
<evidence type="ECO:0000313" key="1">
    <source>
        <dbReference type="EMBL" id="MBO3084382.1"/>
    </source>
</evidence>
<keyword evidence="2" id="KW-1185">Reference proteome</keyword>
<sequence>MSAITRDQVRRYRVHAQQLDRSPRADRRPDDAVILDLGVQDTGPDGALWALALRGVPVGAHAWPHELALSWTVRGAPHAYRRADLAEVEQALRPYSEADAAKRVLSAARPLADAGIAVLDALATVSRTMRAVVDSPLDKGTLSTRMTAELPGPYLRWCAACGATHMYEMPFRLAALHAGLDLEPDTSPPVIRRIPGWPAAQMGMLGRTTAADDGRVDVLRALLHLLGPLTPRQAADYLDAAVRDVTARWPQDVVDVSVEGRRASMLDADLTALSDPPGGPVVRLLGPYDLFLQGRDRDVVVPDSARHRTLWPTIGRPGAVLAGGEIIGTWRPRAKGRRLGLELDEWVPWSSRTRSAVDVEHERLAQFRGVTPA</sequence>
<comment type="caution">
    <text evidence="1">The sequence shown here is derived from an EMBL/GenBank/DDBJ whole genome shotgun (WGS) entry which is preliminary data.</text>
</comment>